<name>A0A284S1X5_ARMOS</name>
<dbReference type="EMBL" id="FUEG01000026">
    <property type="protein sequence ID" value="SJL14996.1"/>
    <property type="molecule type" value="Genomic_DNA"/>
</dbReference>
<dbReference type="AlphaFoldDB" id="A0A284S1X5"/>
<organism evidence="1 2">
    <name type="scientific">Armillaria ostoyae</name>
    <name type="common">Armillaria root rot fungus</name>
    <dbReference type="NCBI Taxonomy" id="47428"/>
    <lineage>
        <taxon>Eukaryota</taxon>
        <taxon>Fungi</taxon>
        <taxon>Dikarya</taxon>
        <taxon>Basidiomycota</taxon>
        <taxon>Agaricomycotina</taxon>
        <taxon>Agaricomycetes</taxon>
        <taxon>Agaricomycetidae</taxon>
        <taxon>Agaricales</taxon>
        <taxon>Marasmiineae</taxon>
        <taxon>Physalacriaceae</taxon>
        <taxon>Armillaria</taxon>
    </lineage>
</organism>
<accession>A0A284S1X5</accession>
<evidence type="ECO:0000313" key="1">
    <source>
        <dbReference type="EMBL" id="SJL14996.1"/>
    </source>
</evidence>
<protein>
    <submittedName>
        <fullName evidence="1">Uncharacterized protein</fullName>
    </submittedName>
</protein>
<keyword evidence="2" id="KW-1185">Reference proteome</keyword>
<gene>
    <name evidence="1" type="ORF">ARMOST_18476</name>
</gene>
<evidence type="ECO:0000313" key="2">
    <source>
        <dbReference type="Proteomes" id="UP000219338"/>
    </source>
</evidence>
<reference evidence="2" key="1">
    <citation type="journal article" date="2017" name="Nat. Ecol. Evol.">
        <title>Genome expansion and lineage-specific genetic innovations in the forest pathogenic fungi Armillaria.</title>
        <authorList>
            <person name="Sipos G."/>
            <person name="Prasanna A.N."/>
            <person name="Walter M.C."/>
            <person name="O'Connor E."/>
            <person name="Balint B."/>
            <person name="Krizsan K."/>
            <person name="Kiss B."/>
            <person name="Hess J."/>
            <person name="Varga T."/>
            <person name="Slot J."/>
            <person name="Riley R."/>
            <person name="Boka B."/>
            <person name="Rigling D."/>
            <person name="Barry K."/>
            <person name="Lee J."/>
            <person name="Mihaltcheva S."/>
            <person name="LaButti K."/>
            <person name="Lipzen A."/>
            <person name="Waldron R."/>
            <person name="Moloney N.M."/>
            <person name="Sperisen C."/>
            <person name="Kredics L."/>
            <person name="Vagvoelgyi C."/>
            <person name="Patrignani A."/>
            <person name="Fitzpatrick D."/>
            <person name="Nagy I."/>
            <person name="Doyle S."/>
            <person name="Anderson J.B."/>
            <person name="Grigoriev I.V."/>
            <person name="Gueldener U."/>
            <person name="Muensterkoetter M."/>
            <person name="Nagy L.G."/>
        </authorList>
    </citation>
    <scope>NUCLEOTIDE SEQUENCE [LARGE SCALE GENOMIC DNA]</scope>
    <source>
        <strain evidence="2">C18/9</strain>
    </source>
</reference>
<proteinExistence type="predicted"/>
<dbReference type="Proteomes" id="UP000219338">
    <property type="component" value="Unassembled WGS sequence"/>
</dbReference>
<sequence length="82" mass="9012">MTHRTSDVIIRITVPSPYSSFALRYVRQMNAAVRVYSHTIGGQAPITTYSSSSVIDRAVAMFVEFVLLPPSAPCTSWHLPSA</sequence>